<name>A0ABM0V5I7_CAMSA</name>
<dbReference type="SUPFAM" id="SSF47819">
    <property type="entry name" value="HRDC-like"/>
    <property type="match status" value="1"/>
</dbReference>
<keyword evidence="3" id="KW-0805">Transcription regulation</keyword>
<feature type="region of interest" description="Disordered" evidence="7">
    <location>
        <begin position="358"/>
        <end position="416"/>
    </location>
</feature>
<feature type="region of interest" description="Disordered" evidence="7">
    <location>
        <begin position="107"/>
        <end position="131"/>
    </location>
</feature>
<dbReference type="Pfam" id="PF00570">
    <property type="entry name" value="HRDC"/>
    <property type="match status" value="1"/>
</dbReference>
<sequence length="612" mass="69003">MSPTKSHFFQPLIPGFQNHLNIPVKFFSQHIVGKHEGRSVNLVSDASEKTWKVKMEGHRLTEGWKHFVEAHDLRVGDFVVFRHEGDMLFHVTVLGSSCCEIQYAQPHYHEEDEESNETEIPSRSEKQVEENVNTDSDLNCFSLSVTDSNLSRDKVTLPKDFARRNGLDKRMHEIVLRNEEGKSWDSKVKSNISGQVFINGGWTSLCSENKLEVGDSCTFRLLPNTAETPVFQLCSRIMSERRIQSAEGCIDSKTGGNRFVKLTLTPSSLHLGKQHLPASFTRKNRLINPGKIILVDKNRAEWPMKLKVDKRSRLMYIISGNGWKSFCAANEIGAGESLTLELIRGGKSPLLKFVSKTEQPPVEAEVREHKRARVQRWSQETQPNVEMREKAAEELGEPSRASHKSSGNQENLQHTQACSVSNQVAKVKQSVVDALTSVKRFMAELETTEQKLAISLQEIDNLERGEDNGNKTSSSSKPGETSVKGPPTSEKRFTLPVLPTEYGPPKVLNLSNNIFIALRKLRSDLVKEAPDGVMGYHIFMNSMIHQISRQIPRTKEELLGINGLGEDKVREYGDRVLETIESRVKEYYGTNKKDSIISNESPGSRKSMMMSK</sequence>
<evidence type="ECO:0000256" key="2">
    <source>
        <dbReference type="ARBA" id="ARBA00022737"/>
    </source>
</evidence>
<feature type="domain" description="TF-B3" evidence="8">
    <location>
        <begin position="5"/>
        <end position="97"/>
    </location>
</feature>
<dbReference type="GeneID" id="104733188"/>
<dbReference type="Gene3D" id="1.10.150.80">
    <property type="entry name" value="HRDC domain"/>
    <property type="match status" value="1"/>
</dbReference>
<evidence type="ECO:0000256" key="6">
    <source>
        <dbReference type="ARBA" id="ARBA00023242"/>
    </source>
</evidence>
<dbReference type="Proteomes" id="UP000694864">
    <property type="component" value="Chromosome 12"/>
</dbReference>
<comment type="subcellular location">
    <subcellularLocation>
        <location evidence="1">Nucleus</location>
    </subcellularLocation>
</comment>
<evidence type="ECO:0000256" key="4">
    <source>
        <dbReference type="ARBA" id="ARBA00023125"/>
    </source>
</evidence>
<evidence type="ECO:0000256" key="7">
    <source>
        <dbReference type="SAM" id="MobiDB-lite"/>
    </source>
</evidence>
<evidence type="ECO:0000256" key="3">
    <source>
        <dbReference type="ARBA" id="ARBA00023015"/>
    </source>
</evidence>
<dbReference type="PANTHER" id="PTHR31674:SF62">
    <property type="entry name" value="B3 DOMAIN-CONTAINING PROTEIN REM14-RELATED"/>
    <property type="match status" value="1"/>
</dbReference>
<dbReference type="Gene3D" id="2.40.330.10">
    <property type="entry name" value="DNA-binding pseudobarrel domain"/>
    <property type="match status" value="3"/>
</dbReference>
<organism evidence="10 11">
    <name type="scientific">Camelina sativa</name>
    <name type="common">False flax</name>
    <name type="synonym">Myagrum sativum</name>
    <dbReference type="NCBI Taxonomy" id="90675"/>
    <lineage>
        <taxon>Eukaryota</taxon>
        <taxon>Viridiplantae</taxon>
        <taxon>Streptophyta</taxon>
        <taxon>Embryophyta</taxon>
        <taxon>Tracheophyta</taxon>
        <taxon>Spermatophyta</taxon>
        <taxon>Magnoliopsida</taxon>
        <taxon>eudicotyledons</taxon>
        <taxon>Gunneridae</taxon>
        <taxon>Pentapetalae</taxon>
        <taxon>rosids</taxon>
        <taxon>malvids</taxon>
        <taxon>Brassicales</taxon>
        <taxon>Brassicaceae</taxon>
        <taxon>Camelineae</taxon>
        <taxon>Camelina</taxon>
    </lineage>
</organism>
<dbReference type="RefSeq" id="XP_010451094.1">
    <property type="nucleotide sequence ID" value="XM_010452792.2"/>
</dbReference>
<dbReference type="Pfam" id="PF02362">
    <property type="entry name" value="B3"/>
    <property type="match status" value="3"/>
</dbReference>
<feature type="region of interest" description="Disordered" evidence="7">
    <location>
        <begin position="460"/>
        <end position="494"/>
    </location>
</feature>
<dbReference type="SUPFAM" id="SSF101936">
    <property type="entry name" value="DNA-binding pseudobarrel domain"/>
    <property type="match status" value="3"/>
</dbReference>
<keyword evidence="4" id="KW-0238">DNA-binding</keyword>
<dbReference type="InterPro" id="IPR044876">
    <property type="entry name" value="HRDC_dom_sf"/>
</dbReference>
<keyword evidence="10" id="KW-1185">Reference proteome</keyword>
<evidence type="ECO:0000259" key="9">
    <source>
        <dbReference type="PROSITE" id="PS50967"/>
    </source>
</evidence>
<evidence type="ECO:0000259" key="8">
    <source>
        <dbReference type="PROSITE" id="PS50863"/>
    </source>
</evidence>
<evidence type="ECO:0000313" key="10">
    <source>
        <dbReference type="Proteomes" id="UP000694864"/>
    </source>
</evidence>
<dbReference type="CDD" id="cd10017">
    <property type="entry name" value="B3_DNA"/>
    <property type="match status" value="3"/>
</dbReference>
<feature type="compositionally biased region" description="Polar residues" evidence="7">
    <location>
        <begin position="470"/>
        <end position="479"/>
    </location>
</feature>
<reference evidence="11" key="2">
    <citation type="submission" date="2025-08" db="UniProtKB">
        <authorList>
            <consortium name="RefSeq"/>
        </authorList>
    </citation>
    <scope>IDENTIFICATION</scope>
    <source>
        <tissue evidence="11">Leaf</tissue>
    </source>
</reference>
<dbReference type="InterPro" id="IPR015300">
    <property type="entry name" value="DNA-bd_pseudobarrel_sf"/>
</dbReference>
<feature type="compositionally biased region" description="Basic and acidic residues" evidence="7">
    <location>
        <begin position="120"/>
        <end position="129"/>
    </location>
</feature>
<feature type="domain" description="HRDC" evidence="9">
    <location>
        <begin position="508"/>
        <end position="590"/>
    </location>
</feature>
<evidence type="ECO:0000256" key="5">
    <source>
        <dbReference type="ARBA" id="ARBA00023163"/>
    </source>
</evidence>
<evidence type="ECO:0000313" key="11">
    <source>
        <dbReference type="RefSeq" id="XP_010451094.1"/>
    </source>
</evidence>
<evidence type="ECO:0000256" key="1">
    <source>
        <dbReference type="ARBA" id="ARBA00004123"/>
    </source>
</evidence>
<keyword evidence="6" id="KW-0539">Nucleus</keyword>
<reference evidence="10" key="1">
    <citation type="journal article" date="2014" name="Nat. Commun.">
        <title>The emerging biofuel crop Camelina sativa retains a highly undifferentiated hexaploid genome structure.</title>
        <authorList>
            <person name="Kagale S."/>
            <person name="Koh C."/>
            <person name="Nixon J."/>
            <person name="Bollina V."/>
            <person name="Clarke W.E."/>
            <person name="Tuteja R."/>
            <person name="Spillane C."/>
            <person name="Robinson S.J."/>
            <person name="Links M.G."/>
            <person name="Clarke C."/>
            <person name="Higgins E.E."/>
            <person name="Huebert T."/>
            <person name="Sharpe A.G."/>
            <person name="Parkin I.A."/>
        </authorList>
    </citation>
    <scope>NUCLEOTIDE SEQUENCE [LARGE SCALE GENOMIC DNA]</scope>
    <source>
        <strain evidence="10">cv. DH55</strain>
    </source>
</reference>
<dbReference type="InterPro" id="IPR010997">
    <property type="entry name" value="HRDC-like_sf"/>
</dbReference>
<feature type="compositionally biased region" description="Polar residues" evidence="7">
    <location>
        <begin position="404"/>
        <end position="416"/>
    </location>
</feature>
<dbReference type="InterPro" id="IPR002121">
    <property type="entry name" value="HRDC_dom"/>
</dbReference>
<feature type="domain" description="TF-B3" evidence="8">
    <location>
        <begin position="259"/>
        <end position="357"/>
    </location>
</feature>
<gene>
    <name evidence="11" type="primary">LOC104733188</name>
</gene>
<dbReference type="PROSITE" id="PS50967">
    <property type="entry name" value="HRDC"/>
    <property type="match status" value="1"/>
</dbReference>
<dbReference type="PANTHER" id="PTHR31674">
    <property type="entry name" value="B3 DOMAIN-CONTAINING PROTEIN REM-LIKE 3-RELATED"/>
    <property type="match status" value="1"/>
</dbReference>
<dbReference type="SMART" id="SM01019">
    <property type="entry name" value="B3"/>
    <property type="match status" value="3"/>
</dbReference>
<keyword evidence="5" id="KW-0804">Transcription</keyword>
<accession>A0ABM0V5I7</accession>
<dbReference type="PROSITE" id="PS50863">
    <property type="entry name" value="B3"/>
    <property type="match status" value="3"/>
</dbReference>
<dbReference type="InterPro" id="IPR003340">
    <property type="entry name" value="B3_DNA-bd"/>
</dbReference>
<keyword evidence="2" id="KW-0677">Repeat</keyword>
<proteinExistence type="predicted"/>
<feature type="domain" description="TF-B3" evidence="8">
    <location>
        <begin position="140"/>
        <end position="236"/>
    </location>
</feature>
<dbReference type="InterPro" id="IPR039218">
    <property type="entry name" value="REM_fam"/>
</dbReference>
<protein>
    <submittedName>
        <fullName evidence="11">B3 domain-containing protein REM8-like</fullName>
    </submittedName>
</protein>